<dbReference type="AlphaFoldDB" id="A0A9P6NVT9"/>
<accession>A0A9P6NVT9</accession>
<protein>
    <submittedName>
        <fullName evidence="2">Uncharacterized protein</fullName>
    </submittedName>
</protein>
<keyword evidence="1" id="KW-1133">Transmembrane helix</keyword>
<reference evidence="2" key="1">
    <citation type="submission" date="2013-11" db="EMBL/GenBank/DDBJ databases">
        <title>Genome sequence of the fusiform rust pathogen reveals effectors for host alternation and coevolution with pine.</title>
        <authorList>
            <consortium name="DOE Joint Genome Institute"/>
            <person name="Smith K."/>
            <person name="Pendleton A."/>
            <person name="Kubisiak T."/>
            <person name="Anderson C."/>
            <person name="Salamov A."/>
            <person name="Aerts A."/>
            <person name="Riley R."/>
            <person name="Clum A."/>
            <person name="Lindquist E."/>
            <person name="Ence D."/>
            <person name="Campbell M."/>
            <person name="Kronenberg Z."/>
            <person name="Feau N."/>
            <person name="Dhillon B."/>
            <person name="Hamelin R."/>
            <person name="Burleigh J."/>
            <person name="Smith J."/>
            <person name="Yandell M."/>
            <person name="Nelson C."/>
            <person name="Grigoriev I."/>
            <person name="Davis J."/>
        </authorList>
    </citation>
    <scope>NUCLEOTIDE SEQUENCE</scope>
    <source>
        <strain evidence="2">G11</strain>
    </source>
</reference>
<name>A0A9P6NVT9_9BASI</name>
<evidence type="ECO:0000313" key="3">
    <source>
        <dbReference type="Proteomes" id="UP000886653"/>
    </source>
</evidence>
<proteinExistence type="predicted"/>
<organism evidence="2 3">
    <name type="scientific">Cronartium quercuum f. sp. fusiforme G11</name>
    <dbReference type="NCBI Taxonomy" id="708437"/>
    <lineage>
        <taxon>Eukaryota</taxon>
        <taxon>Fungi</taxon>
        <taxon>Dikarya</taxon>
        <taxon>Basidiomycota</taxon>
        <taxon>Pucciniomycotina</taxon>
        <taxon>Pucciniomycetes</taxon>
        <taxon>Pucciniales</taxon>
        <taxon>Coleosporiaceae</taxon>
        <taxon>Cronartium</taxon>
    </lineage>
</organism>
<comment type="caution">
    <text evidence="2">The sequence shown here is derived from an EMBL/GenBank/DDBJ whole genome shotgun (WGS) entry which is preliminary data.</text>
</comment>
<sequence>MLPYISRQVENFISSIPPNTNAYLKTAEYLKALLVQPRPVPQWAKWFDYWVIVAAILMLVQGGYLLYLRIRTRRLQIFGMNSLALFKIEISNAGTILSMSYSALTVVDRIFRQFVRAGFQDQSKQLIIFATKFLVLLMWSCVVVGVGLCLLLCLDYDKRILQGSESTAKQNSVRDVMAHELLVGNNAHMAGL</sequence>
<gene>
    <name evidence="2" type="ORF">CROQUDRAFT_214478</name>
</gene>
<feature type="transmembrane region" description="Helical" evidence="1">
    <location>
        <begin position="127"/>
        <end position="154"/>
    </location>
</feature>
<evidence type="ECO:0000313" key="2">
    <source>
        <dbReference type="EMBL" id="KAG0150380.1"/>
    </source>
</evidence>
<dbReference type="Proteomes" id="UP000886653">
    <property type="component" value="Unassembled WGS sequence"/>
</dbReference>
<dbReference type="OrthoDB" id="2500057at2759"/>
<dbReference type="EMBL" id="MU167220">
    <property type="protein sequence ID" value="KAG0150380.1"/>
    <property type="molecule type" value="Genomic_DNA"/>
</dbReference>
<evidence type="ECO:0000256" key="1">
    <source>
        <dbReference type="SAM" id="Phobius"/>
    </source>
</evidence>
<keyword evidence="1" id="KW-0472">Membrane</keyword>
<feature type="transmembrane region" description="Helical" evidence="1">
    <location>
        <begin position="49"/>
        <end position="67"/>
    </location>
</feature>
<keyword evidence="3" id="KW-1185">Reference proteome</keyword>
<keyword evidence="1" id="KW-0812">Transmembrane</keyword>